<dbReference type="EMBL" id="MLIQ01000011">
    <property type="protein sequence ID" value="OHU59565.1"/>
    <property type="molecule type" value="Genomic_DNA"/>
</dbReference>
<protein>
    <recommendedName>
        <fullName evidence="4">SDR family NAD(P)-dependent oxidoreductase</fullName>
    </recommendedName>
</protein>
<dbReference type="GO" id="GO:0016491">
    <property type="term" value="F:oxidoreductase activity"/>
    <property type="evidence" value="ECO:0007669"/>
    <property type="project" value="UniProtKB-KW"/>
</dbReference>
<name>A0A1S1LTY2_MYCCH</name>
<dbReference type="PRINTS" id="PR00081">
    <property type="entry name" value="GDHRDH"/>
</dbReference>
<dbReference type="Proteomes" id="UP000180043">
    <property type="component" value="Unassembled WGS sequence"/>
</dbReference>
<accession>A0A1S1LTY2</accession>
<reference evidence="2 3" key="1">
    <citation type="submission" date="2016-10" db="EMBL/GenBank/DDBJ databases">
        <title>Evaluation of Human, Veterinary and Environmental Mycobacterium chelonae Isolates by Core Genome Phylogenomic Analysis, Targeted Gene Comparison, and Anti-microbial Susceptibility Patterns: A Tale of Mistaken Identities.</title>
        <authorList>
            <person name="Fogelson S.B."/>
            <person name="Camus A.C."/>
            <person name="Lorenz W."/>
            <person name="Vasireddy R."/>
            <person name="Vasireddy S."/>
            <person name="Smith T."/>
            <person name="Brown-Elliott B.A."/>
            <person name="Wallace R.J.Jr."/>
            <person name="Hasan N.A."/>
            <person name="Reischl U."/>
            <person name="Sanchez S."/>
        </authorList>
    </citation>
    <scope>NUCLEOTIDE SEQUENCE [LARGE SCALE GENOMIC DNA]</scope>
    <source>
        <strain evidence="2 3">15515</strain>
    </source>
</reference>
<dbReference type="InterPro" id="IPR036291">
    <property type="entry name" value="NAD(P)-bd_dom_sf"/>
</dbReference>
<comment type="caution">
    <text evidence="2">The sequence shown here is derived from an EMBL/GenBank/DDBJ whole genome shotgun (WGS) entry which is preliminary data.</text>
</comment>
<organism evidence="2 3">
    <name type="scientific">Mycobacteroides chelonae</name>
    <name type="common">Mycobacterium chelonae</name>
    <dbReference type="NCBI Taxonomy" id="1774"/>
    <lineage>
        <taxon>Bacteria</taxon>
        <taxon>Bacillati</taxon>
        <taxon>Actinomycetota</taxon>
        <taxon>Actinomycetes</taxon>
        <taxon>Mycobacteriales</taxon>
        <taxon>Mycobacteriaceae</taxon>
        <taxon>Mycobacteroides</taxon>
    </lineage>
</organism>
<dbReference type="SUPFAM" id="SSF51735">
    <property type="entry name" value="NAD(P)-binding Rossmann-fold domains"/>
    <property type="match status" value="1"/>
</dbReference>
<evidence type="ECO:0008006" key="4">
    <source>
        <dbReference type="Google" id="ProtNLM"/>
    </source>
</evidence>
<dbReference type="Gene3D" id="3.40.50.720">
    <property type="entry name" value="NAD(P)-binding Rossmann-like Domain"/>
    <property type="match status" value="1"/>
</dbReference>
<evidence type="ECO:0000313" key="2">
    <source>
        <dbReference type="EMBL" id="OHU59565.1"/>
    </source>
</evidence>
<dbReference type="RefSeq" id="WP_057969845.1">
    <property type="nucleotide sequence ID" value="NZ_MLII01000028.1"/>
</dbReference>
<evidence type="ECO:0000256" key="1">
    <source>
        <dbReference type="ARBA" id="ARBA00023002"/>
    </source>
</evidence>
<dbReference type="PANTHER" id="PTHR43157">
    <property type="entry name" value="PHOSPHATIDYLINOSITOL-GLYCAN BIOSYNTHESIS CLASS F PROTEIN-RELATED"/>
    <property type="match status" value="1"/>
</dbReference>
<dbReference type="InterPro" id="IPR002347">
    <property type="entry name" value="SDR_fam"/>
</dbReference>
<proteinExistence type="predicted"/>
<dbReference type="PANTHER" id="PTHR43157:SF31">
    <property type="entry name" value="PHOSPHATIDYLINOSITOL-GLYCAN BIOSYNTHESIS CLASS F PROTEIN"/>
    <property type="match status" value="1"/>
</dbReference>
<gene>
    <name evidence="2" type="ORF">BKG82_03050</name>
</gene>
<dbReference type="AlphaFoldDB" id="A0A1S1LTY2"/>
<dbReference type="Pfam" id="PF00106">
    <property type="entry name" value="adh_short"/>
    <property type="match status" value="1"/>
</dbReference>
<evidence type="ECO:0000313" key="3">
    <source>
        <dbReference type="Proteomes" id="UP000180043"/>
    </source>
</evidence>
<keyword evidence="1" id="KW-0560">Oxidoreductase</keyword>
<sequence>MTIPNTSAGRRPLSIVTGGTDGIGKEVARELARRGKRVWIIGRDEAKGAVAEEELRADGDVRFVATDLAVLTQVRALSETILADTDEIEILVHSAGILEIRHGLNDDGIEKNFAINYLARFLLTERLLPALIKARARIVIIAGAGMNKLEFDFESLPGIPNLTPLKTFTQSQAANDVWTQDLAARLGGFGVVVTGVMPGMVETNIRQNEANSFLLRAVDSRWLKPLLRKTLLLSPATAAITPVWLATDPAAASVNGEFFGPKMKPIAVTVGPKDPALQQRLRDTSVRLVGGQV</sequence>